<evidence type="ECO:0000256" key="2">
    <source>
        <dbReference type="SAM" id="Phobius"/>
    </source>
</evidence>
<dbReference type="PANTHER" id="PTHR11247:SF8">
    <property type="entry name" value="PALMITOYL-PROTEIN THIOESTERASE 1"/>
    <property type="match status" value="1"/>
</dbReference>
<name>A0A7I8JUQ5_SPIIN</name>
<accession>A0A7I8JUQ5</accession>
<dbReference type="Pfam" id="PF02089">
    <property type="entry name" value="Palm_thioest"/>
    <property type="match status" value="1"/>
</dbReference>
<evidence type="ECO:0000313" key="5">
    <source>
        <dbReference type="Proteomes" id="UP001189122"/>
    </source>
</evidence>
<evidence type="ECO:0000313" key="4">
    <source>
        <dbReference type="EMBL" id="CAA2634851.1"/>
    </source>
</evidence>
<dbReference type="GO" id="GO:0016790">
    <property type="term" value="F:thiolester hydrolase activity"/>
    <property type="evidence" value="ECO:0007669"/>
    <property type="project" value="TreeGrafter"/>
</dbReference>
<protein>
    <submittedName>
        <fullName evidence="4">Uncharacterized protein</fullName>
    </submittedName>
</protein>
<proteinExistence type="predicted"/>
<dbReference type="EMBL" id="LR743605">
    <property type="protein sequence ID" value="CAA2634851.1"/>
    <property type="molecule type" value="Genomic_DNA"/>
</dbReference>
<keyword evidence="2" id="KW-1133">Transmembrane helix</keyword>
<keyword evidence="2" id="KW-0812">Transmembrane</keyword>
<keyword evidence="2" id="KW-0472">Membrane</keyword>
<dbReference type="EMBL" id="CACRZD030000018">
    <property type="protein sequence ID" value="CAA6673824.1"/>
    <property type="molecule type" value="Genomic_DNA"/>
</dbReference>
<dbReference type="AlphaFoldDB" id="A0A7I8JUQ5"/>
<dbReference type="Gene3D" id="3.40.50.1820">
    <property type="entry name" value="alpha/beta hydrolase"/>
    <property type="match status" value="1"/>
</dbReference>
<dbReference type="Proteomes" id="UP001189122">
    <property type="component" value="Unassembled WGS sequence"/>
</dbReference>
<dbReference type="SUPFAM" id="SSF53474">
    <property type="entry name" value="alpha/beta-Hydrolases"/>
    <property type="match status" value="1"/>
</dbReference>
<dbReference type="EMBL" id="CACRZD030000011">
    <property type="protein sequence ID" value="CAA6668554.1"/>
    <property type="molecule type" value="Genomic_DNA"/>
</dbReference>
<evidence type="ECO:0000256" key="1">
    <source>
        <dbReference type="ARBA" id="ARBA00022801"/>
    </source>
</evidence>
<keyword evidence="5" id="KW-1185">Reference proteome</keyword>
<dbReference type="PANTHER" id="PTHR11247">
    <property type="entry name" value="PALMITOYL-PROTEIN THIOESTERASE/DOLICHYLDIPHOSPHATASE 1"/>
    <property type="match status" value="1"/>
</dbReference>
<gene>
    <name evidence="3" type="ORF">SI7747_11014948</name>
    <name evidence="4" type="ORF">SI7747_18020240</name>
</gene>
<dbReference type="InterPro" id="IPR029058">
    <property type="entry name" value="AB_hydrolase_fold"/>
</dbReference>
<sequence>MGPRQTISILSQIPVFHLQFLLNKSLLGLRSNTSVLCLFSLSLSLSLSLRREIPSGYWRRELKERGDGCRGAAVRGLSRQKPAAFATALCLILLLLVSASLPTLNSLPFIVLHGIGDRCTNSGLTQFTNLLTEWSGSTGHCIEIGDGSWDSWIMPLTDQANAVCEKVKKMKELSEGYHIVGLSQGNLIGRAVVEFCDGGPPVKNFISLGGPHAGIASVPLCGTGIMCIIVDNLIKSEVYSDYVQAHLAPSGYIKIPTDIPDYLEKCRFLPKLNNERPSERNSTYKDRFSSLQTLVLIMFDHDNVLVPRETSWFGFYPDASFSPVLPAEETLLYKEDWIGLKVLNEAGRVKFVSVAGNHLGISRADMREHVVPYLKAGDGGNLWSSLSNLWATSVEAVHGSWLGRMVGLAEAAPPGLPPWVRVEAGPQPDARWNGLSSALYECVYSAPPSCVPQSNIDSSLSLSLSPPVYMHCSYLVTFQVGSGKSS</sequence>
<dbReference type="EMBL" id="LR743598">
    <property type="protein sequence ID" value="CAA2629310.1"/>
    <property type="molecule type" value="Genomic_DNA"/>
</dbReference>
<keyword evidence="1" id="KW-0378">Hydrolase</keyword>
<feature type="transmembrane region" description="Helical" evidence="2">
    <location>
        <begin position="83"/>
        <end position="101"/>
    </location>
</feature>
<evidence type="ECO:0000313" key="3">
    <source>
        <dbReference type="EMBL" id="CAA2629310.1"/>
    </source>
</evidence>
<organism evidence="4">
    <name type="scientific">Spirodela intermedia</name>
    <name type="common">Intermediate duckweed</name>
    <dbReference type="NCBI Taxonomy" id="51605"/>
    <lineage>
        <taxon>Eukaryota</taxon>
        <taxon>Viridiplantae</taxon>
        <taxon>Streptophyta</taxon>
        <taxon>Embryophyta</taxon>
        <taxon>Tracheophyta</taxon>
        <taxon>Spermatophyta</taxon>
        <taxon>Magnoliopsida</taxon>
        <taxon>Liliopsida</taxon>
        <taxon>Araceae</taxon>
        <taxon>Lemnoideae</taxon>
        <taxon>Spirodela</taxon>
    </lineage>
</organism>
<reference evidence="4 5" key="1">
    <citation type="submission" date="2019-12" db="EMBL/GenBank/DDBJ databases">
        <authorList>
            <person name="Scholz U."/>
            <person name="Mascher M."/>
            <person name="Fiebig A."/>
        </authorList>
    </citation>
    <scope>NUCLEOTIDE SEQUENCE</scope>
</reference>